<dbReference type="GO" id="GO:0070813">
    <property type="term" value="P:hydrogen sulfide metabolic process"/>
    <property type="evidence" value="ECO:0007669"/>
    <property type="project" value="TreeGrafter"/>
</dbReference>
<accession>A0A9X3IR93</accession>
<dbReference type="InterPro" id="IPR044528">
    <property type="entry name" value="POD-like_MBL-fold"/>
</dbReference>
<name>A0A9X3IR93_9GAMM</name>
<dbReference type="Gene3D" id="3.60.15.10">
    <property type="entry name" value="Ribonuclease Z/Hydroxyacylglutathione hydrolase-like"/>
    <property type="match status" value="1"/>
</dbReference>
<dbReference type="EMBL" id="JAPNOA010000003">
    <property type="protein sequence ID" value="MCY0963594.1"/>
    <property type="molecule type" value="Genomic_DNA"/>
</dbReference>
<evidence type="ECO:0000313" key="4">
    <source>
        <dbReference type="Proteomes" id="UP001150830"/>
    </source>
</evidence>
<organism evidence="3 4">
    <name type="scientific">Parathalassolituus penaei</name>
    <dbReference type="NCBI Taxonomy" id="2997323"/>
    <lineage>
        <taxon>Bacteria</taxon>
        <taxon>Pseudomonadati</taxon>
        <taxon>Pseudomonadota</taxon>
        <taxon>Gammaproteobacteria</taxon>
        <taxon>Oceanospirillales</taxon>
        <taxon>Oceanospirillaceae</taxon>
        <taxon>Parathalassolituus</taxon>
    </lineage>
</organism>
<protein>
    <submittedName>
        <fullName evidence="3">MBL fold metallo-hydrolase</fullName>
    </submittedName>
</protein>
<dbReference type="GO" id="GO:0006749">
    <property type="term" value="P:glutathione metabolic process"/>
    <property type="evidence" value="ECO:0007669"/>
    <property type="project" value="InterPro"/>
</dbReference>
<keyword evidence="1" id="KW-0479">Metal-binding</keyword>
<comment type="caution">
    <text evidence="3">The sequence shown here is derived from an EMBL/GenBank/DDBJ whole genome shotgun (WGS) entry which is preliminary data.</text>
</comment>
<reference evidence="3" key="1">
    <citation type="submission" date="2022-11" db="EMBL/GenBank/DDBJ databases">
        <title>Parathalassolutuus dongxingensis gen. nov., sp. nov., a novel member of family Oceanospirillaceae isolated from a coastal shrimp pond in Guangxi, China.</title>
        <authorList>
            <person name="Chen H."/>
        </authorList>
    </citation>
    <scope>NUCLEOTIDE SEQUENCE</scope>
    <source>
        <strain evidence="3">G-43</strain>
    </source>
</reference>
<dbReference type="PANTHER" id="PTHR43084">
    <property type="entry name" value="PERSULFIDE DIOXYGENASE ETHE1"/>
    <property type="match status" value="1"/>
</dbReference>
<dbReference type="SMART" id="SM00849">
    <property type="entry name" value="Lactamase_B"/>
    <property type="match status" value="1"/>
</dbReference>
<feature type="domain" description="Metallo-beta-lactamase" evidence="2">
    <location>
        <begin position="14"/>
        <end position="205"/>
    </location>
</feature>
<sequence>MSASIRTYFHKDTSTFTHLILDENTRQAALVDPVLDFDQKAGRTSSLFVDQILADVQSQGGQLRYVLETHAHADHLSAGDYVRTHTGAAIVIGHRITGVQKTFAAVFNEGAGLAVDGRQFDQLVAEGDVIPLGDSAIQVLATPGHTPACVSYLLNNTDLFVGDTLFAPDVGSARCDFPGGDAGTLYDSVQRLLALGDEVMMHLCHDYPATSRELISQVSVGAQRSTNIHIRDGVSREDFVALREKRDAGLEMPRLIFPSLQVNIRAGALPEPEDNGISYLKMPLNQFP</sequence>
<dbReference type="GO" id="GO:0050313">
    <property type="term" value="F:sulfur dioxygenase activity"/>
    <property type="evidence" value="ECO:0007669"/>
    <property type="project" value="InterPro"/>
</dbReference>
<dbReference type="GO" id="GO:0046872">
    <property type="term" value="F:metal ion binding"/>
    <property type="evidence" value="ECO:0007669"/>
    <property type="project" value="UniProtKB-KW"/>
</dbReference>
<dbReference type="CDD" id="cd07724">
    <property type="entry name" value="POD-like_MBL-fold"/>
    <property type="match status" value="1"/>
</dbReference>
<dbReference type="InterPro" id="IPR001279">
    <property type="entry name" value="Metallo-B-lactamas"/>
</dbReference>
<evidence type="ECO:0000313" key="3">
    <source>
        <dbReference type="EMBL" id="MCY0963594.1"/>
    </source>
</evidence>
<dbReference type="AlphaFoldDB" id="A0A9X3IR93"/>
<dbReference type="InterPro" id="IPR036866">
    <property type="entry name" value="RibonucZ/Hydroxyglut_hydro"/>
</dbReference>
<keyword evidence="4" id="KW-1185">Reference proteome</keyword>
<dbReference type="InterPro" id="IPR051682">
    <property type="entry name" value="Mito_Persulfide_Diox"/>
</dbReference>
<proteinExistence type="predicted"/>
<gene>
    <name evidence="3" type="ORF">OUO13_00080</name>
</gene>
<dbReference type="PANTHER" id="PTHR43084:SF1">
    <property type="entry name" value="PERSULFIDE DIOXYGENASE ETHE1, MITOCHONDRIAL"/>
    <property type="match status" value="1"/>
</dbReference>
<evidence type="ECO:0000256" key="1">
    <source>
        <dbReference type="ARBA" id="ARBA00022723"/>
    </source>
</evidence>
<dbReference type="RefSeq" id="WP_283171814.1">
    <property type="nucleotide sequence ID" value="NZ_JAPNOA010000003.1"/>
</dbReference>
<evidence type="ECO:0000259" key="2">
    <source>
        <dbReference type="SMART" id="SM00849"/>
    </source>
</evidence>
<dbReference type="Proteomes" id="UP001150830">
    <property type="component" value="Unassembled WGS sequence"/>
</dbReference>
<dbReference type="SUPFAM" id="SSF56281">
    <property type="entry name" value="Metallo-hydrolase/oxidoreductase"/>
    <property type="match status" value="1"/>
</dbReference>
<dbReference type="Pfam" id="PF00753">
    <property type="entry name" value="Lactamase_B"/>
    <property type="match status" value="1"/>
</dbReference>